<dbReference type="SUPFAM" id="SSF52540">
    <property type="entry name" value="P-loop containing nucleoside triphosphate hydrolases"/>
    <property type="match status" value="2"/>
</dbReference>
<dbReference type="InterPro" id="IPR032781">
    <property type="entry name" value="ABC_tran_Xtn"/>
</dbReference>
<dbReference type="Pfam" id="PF00005">
    <property type="entry name" value="ABC_tran"/>
    <property type="match status" value="2"/>
</dbReference>
<dbReference type="Gene3D" id="3.40.50.300">
    <property type="entry name" value="P-loop containing nucleotide triphosphate hydrolases"/>
    <property type="match status" value="2"/>
</dbReference>
<keyword evidence="1" id="KW-0547">Nucleotide-binding</keyword>
<evidence type="ECO:0000256" key="3">
    <source>
        <dbReference type="SAM" id="Coils"/>
    </source>
</evidence>
<evidence type="ECO:0000259" key="5">
    <source>
        <dbReference type="PROSITE" id="PS50893"/>
    </source>
</evidence>
<dbReference type="Pfam" id="PF16326">
    <property type="entry name" value="ABC_tran_CTD"/>
    <property type="match status" value="1"/>
</dbReference>
<dbReference type="PANTHER" id="PTHR42855">
    <property type="entry name" value="ABC TRANSPORTER ATP-BINDING SUBUNIT"/>
    <property type="match status" value="1"/>
</dbReference>
<evidence type="ECO:0000256" key="1">
    <source>
        <dbReference type="ARBA" id="ARBA00022741"/>
    </source>
</evidence>
<sequence>MSLLVLDNIKKHFAAQEVLRGASLSIDPGQKIGIVGRNGGGKTTLFRMISGEETPDWGEVRVRKGARLGVVPQRPKFPAGVTAREYVTAGLDDLHAAIERYEACAAEMGTAEGEALDRLMAEHDRLSAQIEDLGGWDSERKVESVMSGIGLPETHWDREAKLLSGGEKNRVALARELISGHDLLLLDEPTNHLDLEGIEWLEKYLKDLPTGVLIVSHDRRLLTNCINRIVELERGQIVAYNGNYPKFLQLKAEKYESEIRAYEQQQEMLKKEDAFIKKNMGSQRTAEAKGRAKKLSHIVRLERPHHDVRRPIIKPPEAARGGERVLHTEKLYGGYENNVLLKNVDIRVGRGERIGIVGPNGAGKSTLMKILAGRMAPLSGEVVRGHGAKVAYYDQDTSHLRDDHTPLEEVRRNYPEMTDQEIRDHLAKFLFRGDECDKVIKTLSGGERARLSLSLLVLTKPSWFALDEPTNHLDLASRTSLEEMLSAFQGAIVCISHDREFLDGVCQKTIEVGPAGVFEFDGNYSAWRASKVEERDAAMEEKARREAAAKKAARDKEEAAKRKGQNSSKASGKGGNSAKSKGPRNPYMFEKLEKRIMELETEKQKLHDSMTTEAVYGDAETLRDTQFRLAEVEAELETCNEEWLNWETA</sequence>
<keyword evidence="2 6" id="KW-0067">ATP-binding</keyword>
<dbReference type="PANTHER" id="PTHR42855:SF2">
    <property type="entry name" value="DRUG RESISTANCE ABC TRANSPORTER,ATP-BINDING PROTEIN"/>
    <property type="match status" value="1"/>
</dbReference>
<dbReference type="InterPro" id="IPR037118">
    <property type="entry name" value="Val-tRNA_synth_C_sf"/>
</dbReference>
<evidence type="ECO:0000256" key="2">
    <source>
        <dbReference type="ARBA" id="ARBA00022840"/>
    </source>
</evidence>
<dbReference type="Pfam" id="PF12848">
    <property type="entry name" value="ABC_tran_Xtn"/>
    <property type="match status" value="1"/>
</dbReference>
<feature type="compositionally biased region" description="Basic and acidic residues" evidence="4">
    <location>
        <begin position="538"/>
        <end position="561"/>
    </location>
</feature>
<accession>A0A518EYR4</accession>
<feature type="coiled-coil region" evidence="3">
    <location>
        <begin position="589"/>
        <end position="642"/>
    </location>
</feature>
<keyword evidence="7" id="KW-1185">Reference proteome</keyword>
<dbReference type="InterPro" id="IPR003439">
    <property type="entry name" value="ABC_transporter-like_ATP-bd"/>
</dbReference>
<dbReference type="InterPro" id="IPR003593">
    <property type="entry name" value="AAA+_ATPase"/>
</dbReference>
<organism evidence="6 7">
    <name type="scientific">Saltatorellus ferox</name>
    <dbReference type="NCBI Taxonomy" id="2528018"/>
    <lineage>
        <taxon>Bacteria</taxon>
        <taxon>Pseudomonadati</taxon>
        <taxon>Planctomycetota</taxon>
        <taxon>Planctomycetia</taxon>
        <taxon>Planctomycetia incertae sedis</taxon>
        <taxon>Saltatorellus</taxon>
    </lineage>
</organism>
<feature type="compositionally biased region" description="Low complexity" evidence="4">
    <location>
        <begin position="565"/>
        <end position="580"/>
    </location>
</feature>
<dbReference type="Gene3D" id="1.10.287.380">
    <property type="entry name" value="Valyl-tRNA synthetase, C-terminal domain"/>
    <property type="match status" value="1"/>
</dbReference>
<dbReference type="PROSITE" id="PS50893">
    <property type="entry name" value="ABC_TRANSPORTER_2"/>
    <property type="match status" value="2"/>
</dbReference>
<dbReference type="AlphaFoldDB" id="A0A518EYR4"/>
<dbReference type="RefSeq" id="WP_145203259.1">
    <property type="nucleotide sequence ID" value="NZ_CP036434.1"/>
</dbReference>
<dbReference type="InterPro" id="IPR017871">
    <property type="entry name" value="ABC_transporter-like_CS"/>
</dbReference>
<dbReference type="GO" id="GO:0016887">
    <property type="term" value="F:ATP hydrolysis activity"/>
    <property type="evidence" value="ECO:0007669"/>
    <property type="project" value="InterPro"/>
</dbReference>
<protein>
    <submittedName>
        <fullName evidence="6">Putative ABC transporter ATP-binding protein YheS</fullName>
    </submittedName>
</protein>
<dbReference type="SMART" id="SM00382">
    <property type="entry name" value="AAA"/>
    <property type="match status" value="2"/>
</dbReference>
<name>A0A518EYR4_9BACT</name>
<dbReference type="InterPro" id="IPR027417">
    <property type="entry name" value="P-loop_NTPase"/>
</dbReference>
<reference evidence="6 7" key="1">
    <citation type="submission" date="2019-02" db="EMBL/GenBank/DDBJ databases">
        <title>Deep-cultivation of Planctomycetes and their phenomic and genomic characterization uncovers novel biology.</title>
        <authorList>
            <person name="Wiegand S."/>
            <person name="Jogler M."/>
            <person name="Boedeker C."/>
            <person name="Pinto D."/>
            <person name="Vollmers J."/>
            <person name="Rivas-Marin E."/>
            <person name="Kohn T."/>
            <person name="Peeters S.H."/>
            <person name="Heuer A."/>
            <person name="Rast P."/>
            <person name="Oberbeckmann S."/>
            <person name="Bunk B."/>
            <person name="Jeske O."/>
            <person name="Meyerdierks A."/>
            <person name="Storesund J.E."/>
            <person name="Kallscheuer N."/>
            <person name="Luecker S."/>
            <person name="Lage O.M."/>
            <person name="Pohl T."/>
            <person name="Merkel B.J."/>
            <person name="Hornburger P."/>
            <person name="Mueller R.-W."/>
            <person name="Bruemmer F."/>
            <person name="Labrenz M."/>
            <person name="Spormann A.M."/>
            <person name="Op den Camp H."/>
            <person name="Overmann J."/>
            <person name="Amann R."/>
            <person name="Jetten M.S.M."/>
            <person name="Mascher T."/>
            <person name="Medema M.H."/>
            <person name="Devos D.P."/>
            <person name="Kaster A.-K."/>
            <person name="Ovreas L."/>
            <person name="Rohde M."/>
            <person name="Galperin M.Y."/>
            <person name="Jogler C."/>
        </authorList>
    </citation>
    <scope>NUCLEOTIDE SEQUENCE [LARGE SCALE GENOMIC DNA]</scope>
    <source>
        <strain evidence="6 7">Poly30</strain>
    </source>
</reference>
<dbReference type="OrthoDB" id="9760950at2"/>
<dbReference type="InterPro" id="IPR032524">
    <property type="entry name" value="ABC_tran_C"/>
</dbReference>
<dbReference type="PROSITE" id="PS00211">
    <property type="entry name" value="ABC_TRANSPORTER_1"/>
    <property type="match status" value="2"/>
</dbReference>
<dbReference type="FunFam" id="3.40.50.300:FF:000011">
    <property type="entry name" value="Putative ABC transporter ATP-binding component"/>
    <property type="match status" value="1"/>
</dbReference>
<keyword evidence="3" id="KW-0175">Coiled coil</keyword>
<dbReference type="EMBL" id="CP036434">
    <property type="protein sequence ID" value="QDV09232.1"/>
    <property type="molecule type" value="Genomic_DNA"/>
</dbReference>
<dbReference type="CDD" id="cd03221">
    <property type="entry name" value="ABCF_EF-3"/>
    <property type="match status" value="2"/>
</dbReference>
<feature type="region of interest" description="Disordered" evidence="4">
    <location>
        <begin position="538"/>
        <end position="587"/>
    </location>
</feature>
<feature type="domain" description="ABC transporter" evidence="5">
    <location>
        <begin position="326"/>
        <end position="540"/>
    </location>
</feature>
<dbReference type="Proteomes" id="UP000320390">
    <property type="component" value="Chromosome"/>
</dbReference>
<dbReference type="GO" id="GO:0005524">
    <property type="term" value="F:ATP binding"/>
    <property type="evidence" value="ECO:0007669"/>
    <property type="project" value="UniProtKB-KW"/>
</dbReference>
<evidence type="ECO:0000313" key="7">
    <source>
        <dbReference type="Proteomes" id="UP000320390"/>
    </source>
</evidence>
<evidence type="ECO:0000313" key="6">
    <source>
        <dbReference type="EMBL" id="QDV09232.1"/>
    </source>
</evidence>
<dbReference type="GO" id="GO:0003677">
    <property type="term" value="F:DNA binding"/>
    <property type="evidence" value="ECO:0007669"/>
    <property type="project" value="InterPro"/>
</dbReference>
<proteinExistence type="predicted"/>
<feature type="domain" description="ABC transporter" evidence="5">
    <location>
        <begin position="4"/>
        <end position="259"/>
    </location>
</feature>
<gene>
    <name evidence="6" type="primary">yheS_3</name>
    <name evidence="6" type="ORF">Poly30_47890</name>
</gene>
<evidence type="ECO:0000256" key="4">
    <source>
        <dbReference type="SAM" id="MobiDB-lite"/>
    </source>
</evidence>
<dbReference type="InterPro" id="IPR051309">
    <property type="entry name" value="ABCF_ATPase"/>
</dbReference>